<evidence type="ECO:0000256" key="3">
    <source>
        <dbReference type="ARBA" id="ARBA00022692"/>
    </source>
</evidence>
<evidence type="ECO:0000256" key="4">
    <source>
        <dbReference type="ARBA" id="ARBA00022989"/>
    </source>
</evidence>
<accession>A0A8J1T7M0</accession>
<dbReference type="EMBL" id="CAIIXF020000005">
    <property type="protein sequence ID" value="CAH1783573.1"/>
    <property type="molecule type" value="Genomic_DNA"/>
</dbReference>
<feature type="region of interest" description="Disordered" evidence="10">
    <location>
        <begin position="259"/>
        <end position="351"/>
    </location>
</feature>
<keyword evidence="6 11" id="KW-0472">Membrane</keyword>
<gene>
    <name evidence="12" type="ORF">OFUS_LOCUS9901</name>
</gene>
<organism evidence="12 13">
    <name type="scientific">Owenia fusiformis</name>
    <name type="common">Polychaete worm</name>
    <dbReference type="NCBI Taxonomy" id="6347"/>
    <lineage>
        <taxon>Eukaryota</taxon>
        <taxon>Metazoa</taxon>
        <taxon>Spiralia</taxon>
        <taxon>Lophotrochozoa</taxon>
        <taxon>Annelida</taxon>
        <taxon>Polychaeta</taxon>
        <taxon>Sedentaria</taxon>
        <taxon>Canalipalpata</taxon>
        <taxon>Sabellida</taxon>
        <taxon>Oweniida</taxon>
        <taxon>Oweniidae</taxon>
        <taxon>Owenia</taxon>
    </lineage>
</organism>
<feature type="transmembrane region" description="Helical" evidence="11">
    <location>
        <begin position="386"/>
        <end position="407"/>
    </location>
</feature>
<dbReference type="PRINTS" id="PR00237">
    <property type="entry name" value="GPCRRHODOPSN"/>
</dbReference>
<evidence type="ECO:0000313" key="12">
    <source>
        <dbReference type="EMBL" id="CAH1783573.1"/>
    </source>
</evidence>
<comment type="caution">
    <text evidence="12">The sequence shown here is derived from an EMBL/GenBank/DDBJ whole genome shotgun (WGS) entry which is preliminary data.</text>
</comment>
<keyword evidence="7 9" id="KW-0675">Receptor</keyword>
<evidence type="ECO:0000256" key="11">
    <source>
        <dbReference type="SAM" id="Phobius"/>
    </source>
</evidence>
<feature type="transmembrane region" description="Helical" evidence="11">
    <location>
        <begin position="419"/>
        <end position="442"/>
    </location>
</feature>
<dbReference type="Gene3D" id="1.20.1070.10">
    <property type="entry name" value="Rhodopsin 7-helix transmembrane proteins"/>
    <property type="match status" value="2"/>
</dbReference>
<reference evidence="12" key="1">
    <citation type="submission" date="2022-03" db="EMBL/GenBank/DDBJ databases">
        <authorList>
            <person name="Martin C."/>
        </authorList>
    </citation>
    <scope>NUCLEOTIDE SEQUENCE</scope>
</reference>
<keyword evidence="4 11" id="KW-1133">Transmembrane helix</keyword>
<evidence type="ECO:0000256" key="6">
    <source>
        <dbReference type="ARBA" id="ARBA00023136"/>
    </source>
</evidence>
<evidence type="ECO:0000313" key="13">
    <source>
        <dbReference type="Proteomes" id="UP000749559"/>
    </source>
</evidence>
<evidence type="ECO:0000256" key="7">
    <source>
        <dbReference type="ARBA" id="ARBA00023170"/>
    </source>
</evidence>
<proteinExistence type="inferred from homology"/>
<sequence>MVMNDSGIHENATSTESVATYFQEDPALHYAYFISLCATTLVGNIGNILVIGAVYCDRTLRSCFSNIFIVNLAVADLCVTMIVDPMSIMGVIVGDDFFNENTTLCHFVGSICVTSCVCSLWSITAISINRYVLICKNQLYRVIYSHKNCLIMCCGLWLAAFALDIPNFTDWGNHAYDLKTMACSYDRLASYSYTVFFIIMFVTMPLLTVLFCNINIFVTVRKSKLKIKTHRNKVQPATTSTDFTIRLQDDDVSVELHNSEAITDEHRNSEAIKDERHNSEASTDERHNSEAIRDEHHNSEAIINEPDLNRCSNTGTIAKPCGNDNEDGVQSRNDLHGNMHSGEKDSRSHAKKGVSFHMADGRATMGSLKEYRSSRSNKVKNSDVKLAKTLVIVFIVFAVCWAPYALICLIDPNDIIPKAAYVVAIQLAHSSSSINSILYAALNKNFRNGYKRFLRNVFCFCRKLKKQM</sequence>
<keyword evidence="13" id="KW-1185">Reference proteome</keyword>
<evidence type="ECO:0000256" key="8">
    <source>
        <dbReference type="ARBA" id="ARBA00023224"/>
    </source>
</evidence>
<feature type="transmembrane region" description="Helical" evidence="11">
    <location>
        <begin position="30"/>
        <end position="56"/>
    </location>
</feature>
<name>A0A8J1T7M0_OWEFU</name>
<feature type="transmembrane region" description="Helical" evidence="11">
    <location>
        <begin position="106"/>
        <end position="128"/>
    </location>
</feature>
<dbReference type="AlphaFoldDB" id="A0A8J1T7M0"/>
<keyword evidence="5 9" id="KW-0297">G-protein coupled receptor</keyword>
<evidence type="ECO:0000256" key="1">
    <source>
        <dbReference type="ARBA" id="ARBA00004651"/>
    </source>
</evidence>
<dbReference type="PROSITE" id="PS00237">
    <property type="entry name" value="G_PROTEIN_RECEP_F1_1"/>
    <property type="match status" value="1"/>
</dbReference>
<evidence type="ECO:0000256" key="2">
    <source>
        <dbReference type="ARBA" id="ARBA00022475"/>
    </source>
</evidence>
<keyword evidence="2" id="KW-1003">Cell membrane</keyword>
<dbReference type="Pfam" id="PF00001">
    <property type="entry name" value="7tm_1"/>
    <property type="match status" value="1"/>
</dbReference>
<protein>
    <submittedName>
        <fullName evidence="12">Uncharacterized protein</fullName>
    </submittedName>
</protein>
<feature type="compositionally biased region" description="Basic and acidic residues" evidence="10">
    <location>
        <begin position="333"/>
        <end position="348"/>
    </location>
</feature>
<feature type="transmembrane region" description="Helical" evidence="11">
    <location>
        <begin position="68"/>
        <end position="94"/>
    </location>
</feature>
<dbReference type="PANTHER" id="PTHR24228">
    <property type="entry name" value="B2 BRADYKININ RECEPTOR/ANGIOTENSIN II RECEPTOR"/>
    <property type="match status" value="1"/>
</dbReference>
<keyword evidence="3 9" id="KW-0812">Transmembrane</keyword>
<dbReference type="InterPro" id="IPR017452">
    <property type="entry name" value="GPCR_Rhodpsn_7TM"/>
</dbReference>
<dbReference type="InterPro" id="IPR000276">
    <property type="entry name" value="GPCR_Rhodpsn"/>
</dbReference>
<feature type="transmembrane region" description="Helical" evidence="11">
    <location>
        <begin position="188"/>
        <end position="218"/>
    </location>
</feature>
<evidence type="ECO:0000256" key="5">
    <source>
        <dbReference type="ARBA" id="ARBA00023040"/>
    </source>
</evidence>
<dbReference type="PROSITE" id="PS50262">
    <property type="entry name" value="G_PROTEIN_RECEP_F1_2"/>
    <property type="match status" value="1"/>
</dbReference>
<evidence type="ECO:0000256" key="10">
    <source>
        <dbReference type="SAM" id="MobiDB-lite"/>
    </source>
</evidence>
<evidence type="ECO:0000256" key="9">
    <source>
        <dbReference type="RuleBase" id="RU000688"/>
    </source>
</evidence>
<dbReference type="Proteomes" id="UP000749559">
    <property type="component" value="Unassembled WGS sequence"/>
</dbReference>
<dbReference type="SMART" id="SM01381">
    <property type="entry name" value="7TM_GPCR_Srsx"/>
    <property type="match status" value="1"/>
</dbReference>
<feature type="compositionally biased region" description="Basic and acidic residues" evidence="10">
    <location>
        <begin position="263"/>
        <end position="299"/>
    </location>
</feature>
<comment type="subcellular location">
    <subcellularLocation>
        <location evidence="1">Cell membrane</location>
        <topology evidence="1">Multi-pass membrane protein</topology>
    </subcellularLocation>
</comment>
<dbReference type="OrthoDB" id="10044919at2759"/>
<feature type="transmembrane region" description="Helical" evidence="11">
    <location>
        <begin position="149"/>
        <end position="168"/>
    </location>
</feature>
<dbReference type="SUPFAM" id="SSF81321">
    <property type="entry name" value="Family A G protein-coupled receptor-like"/>
    <property type="match status" value="1"/>
</dbReference>
<keyword evidence="8 9" id="KW-0807">Transducer</keyword>
<dbReference type="GO" id="GO:0004930">
    <property type="term" value="F:G protein-coupled receptor activity"/>
    <property type="evidence" value="ECO:0007669"/>
    <property type="project" value="UniProtKB-KW"/>
</dbReference>
<dbReference type="CDD" id="cd00637">
    <property type="entry name" value="7tm_classA_rhodopsin-like"/>
    <property type="match status" value="1"/>
</dbReference>
<dbReference type="GO" id="GO:0005886">
    <property type="term" value="C:plasma membrane"/>
    <property type="evidence" value="ECO:0007669"/>
    <property type="project" value="UniProtKB-SubCell"/>
</dbReference>
<comment type="similarity">
    <text evidence="9">Belongs to the G-protein coupled receptor 1 family.</text>
</comment>
<dbReference type="PANTHER" id="PTHR24228:SF75">
    <property type="entry name" value="G-PROTEIN COUPLED RECEPTORS FAMILY 1 PROFILE DOMAIN-CONTAINING PROTEIN"/>
    <property type="match status" value="1"/>
</dbReference>